<evidence type="ECO:0000313" key="2">
    <source>
        <dbReference type="EMBL" id="KAG5918839.1"/>
    </source>
</evidence>
<organism evidence="2 3">
    <name type="scientific">Claviceps africana</name>
    <dbReference type="NCBI Taxonomy" id="83212"/>
    <lineage>
        <taxon>Eukaryota</taxon>
        <taxon>Fungi</taxon>
        <taxon>Dikarya</taxon>
        <taxon>Ascomycota</taxon>
        <taxon>Pezizomycotina</taxon>
        <taxon>Sordariomycetes</taxon>
        <taxon>Hypocreomycetidae</taxon>
        <taxon>Hypocreales</taxon>
        <taxon>Clavicipitaceae</taxon>
        <taxon>Claviceps</taxon>
    </lineage>
</organism>
<accession>A0A8K0NGJ4</accession>
<gene>
    <name evidence="2" type="ORF">E4U42_006728</name>
</gene>
<dbReference type="EMBL" id="SRPY01000709">
    <property type="protein sequence ID" value="KAG5918839.1"/>
    <property type="molecule type" value="Genomic_DNA"/>
</dbReference>
<keyword evidence="1" id="KW-0732">Signal</keyword>
<evidence type="ECO:0000313" key="3">
    <source>
        <dbReference type="Proteomes" id="UP000811619"/>
    </source>
</evidence>
<keyword evidence="3" id="KW-1185">Reference proteome</keyword>
<proteinExistence type="predicted"/>
<evidence type="ECO:0000256" key="1">
    <source>
        <dbReference type="SAM" id="SignalP"/>
    </source>
</evidence>
<protein>
    <recommendedName>
        <fullName evidence="4">Hydrophobin</fullName>
    </recommendedName>
</protein>
<dbReference type="Proteomes" id="UP000811619">
    <property type="component" value="Unassembled WGS sequence"/>
</dbReference>
<dbReference type="AlphaFoldDB" id="A0A8K0NGJ4"/>
<sequence>MKFATALVALATAAMASPTKSLEARCDSCEYQHSKGGYGRHNGQKTKCDNWVPVDEKGIALDVEIDVCLNLDLGIGLGPINIGISLDLDLDIDIALLAIKYPTCRRLVCDPTNSCQKGKPIPEKKCWNHEFDD</sequence>
<evidence type="ECO:0008006" key="4">
    <source>
        <dbReference type="Google" id="ProtNLM"/>
    </source>
</evidence>
<dbReference type="OrthoDB" id="4955966at2759"/>
<reference evidence="2" key="1">
    <citation type="journal article" date="2020" name="bioRxiv">
        <title>Whole genome comparisons of ergot fungi reveals the divergence and evolution of species within the genus Claviceps are the result of varying mechanisms driving genome evolution and host range expansion.</title>
        <authorList>
            <person name="Wyka S.A."/>
            <person name="Mondo S.J."/>
            <person name="Liu M."/>
            <person name="Dettman J."/>
            <person name="Nalam V."/>
            <person name="Broders K.D."/>
        </authorList>
    </citation>
    <scope>NUCLEOTIDE SEQUENCE</scope>
    <source>
        <strain evidence="2">CCC 489</strain>
    </source>
</reference>
<name>A0A8K0NGJ4_9HYPO</name>
<feature type="chain" id="PRO_5035450323" description="Hydrophobin" evidence="1">
    <location>
        <begin position="17"/>
        <end position="133"/>
    </location>
</feature>
<comment type="caution">
    <text evidence="2">The sequence shown here is derived from an EMBL/GenBank/DDBJ whole genome shotgun (WGS) entry which is preliminary data.</text>
</comment>
<feature type="non-terminal residue" evidence="2">
    <location>
        <position position="133"/>
    </location>
</feature>
<feature type="signal peptide" evidence="1">
    <location>
        <begin position="1"/>
        <end position="16"/>
    </location>
</feature>